<comment type="caution">
    <text evidence="1">The sequence shown here is derived from an EMBL/GenBank/DDBJ whole genome shotgun (WGS) entry which is preliminary data.</text>
</comment>
<evidence type="ECO:0000313" key="2">
    <source>
        <dbReference type="Proteomes" id="UP000179242"/>
    </source>
</evidence>
<accession>A0A1F4U5Y4</accession>
<dbReference type="Proteomes" id="UP000179242">
    <property type="component" value="Unassembled WGS sequence"/>
</dbReference>
<name>A0A1F4U5Y4_UNCSA</name>
<sequence>MISLTQKISWIGLKTSTGYNPELAKVLGRHFGSEQLGRQIASDSAVVTAFTGRLDIEMAARKYGLLGSGLTLELKERRLAGEKLFRGFGFSFTEQFAFALAGESGFPTVGKTSLLDRLHIMLKGEDAEAVTAQPTGVPAAGGGTKGGGPLLLHRLEEEKNLLAKIIDKKTPPLEVERILRLIKDSAEFSPPKDIVETRRVLRKAQRIGTYKRLAGEALKAIEGSRTVETDIDCIAEELKEIQNQMNAEVPEIALMFMEGGRREVQQGLIHLVAQQAYLEAGDSKDKVSIPKAVQDAIQMAKKSLVVDDKKRQTADPKAAAGNFSKLVVDPMLHPENGVVATGATTKAISAPNLNMLIEIFTDEKAASISKRAAEAVLASFFAGREEEVLSYIEAVLIGGDFKAAALGLEVARAIYPTLSTSDKKLKLERKVWAFNTRGTTLGLGEEVRNTIRHFEFTKRVNAVDPDAPTLTCPAPKVEEPQILPKDDTPVRNTGYVLANHKVNFIKSLVMEYFGDASERVRKNATVQLIESARFYEQMLDRIRGNMEVVGAVSAAKTDRREDEEVMIGNLSAFLVLIARAIKKGQFGRDAVLLFETEGGAGTRSLMLGVAEDVSKGGIRLGYVPFSIMSLMGAAEISFQLPNHGKGRVVLLGCDQLLKSYALFKDDYQGIRVGEKFLRDTDYGLHIMTVKAQVEGVPDGQLGYLKGLGQAVFDGEGKLIQFIEKPPLAVLREGIRRQVLSGKLGGKDYWTDNLRKITKLGEMKAADLFKEVCLQCVSSGLTAIAGNWEEFLARAAQATKEEWAKVPHGGVSDHQWEEARQLANALFYTYLNTFVMSITEELADQLERAFSRPSHDPKTGKENPALPLNLLFKKDPYVDWAQLLMEPMMIGKVDAEHKSIDAIVQDIDNLEDIQKKVKSHGFAKRIEIGFNLTERNIRALRSVPRNDPRWTPLKNLICLQAWLARKEEKEGWTPELVHMQDWIELWRIARMVEDKSKGVGVAVLDHFSDTGTVEEIFRKYMEIFHQDYFMRLMYRDIEGLNEPAPDGADIGTIMRKNIEEGACLGEIEFTGEENYELYGKKGIKIGEVVIEDISKVYIGRGTKLAAGTEIKPYTILLDAEIAQPVKITPYTVINGARITGKIEFPEMTFDLSKGYPKPSVIPVAAMRMLYDVIHTDEEKVLVVPPNIAMATVELYDGVLETGYTRIWGGKKEDGKVADHEIVFGTGMPFKVLCNLVQKRVRRTPRAIRGGK</sequence>
<protein>
    <submittedName>
        <fullName evidence="1">Uncharacterized protein</fullName>
    </submittedName>
</protein>
<proteinExistence type="predicted"/>
<gene>
    <name evidence="1" type="ORF">A2438_03815</name>
</gene>
<organism evidence="1 2">
    <name type="scientific">candidate division WOR-1 bacterium RIFOXYC2_FULL_46_14</name>
    <dbReference type="NCBI Taxonomy" id="1802587"/>
    <lineage>
        <taxon>Bacteria</taxon>
        <taxon>Bacillati</taxon>
        <taxon>Saganbacteria</taxon>
    </lineage>
</organism>
<dbReference type="AlphaFoldDB" id="A0A1F4U5Y4"/>
<dbReference type="EMBL" id="MEUJ01000004">
    <property type="protein sequence ID" value="OGC40378.1"/>
    <property type="molecule type" value="Genomic_DNA"/>
</dbReference>
<evidence type="ECO:0000313" key="1">
    <source>
        <dbReference type="EMBL" id="OGC40378.1"/>
    </source>
</evidence>
<reference evidence="1 2" key="1">
    <citation type="journal article" date="2016" name="Nat. Commun.">
        <title>Thousands of microbial genomes shed light on interconnected biogeochemical processes in an aquifer system.</title>
        <authorList>
            <person name="Anantharaman K."/>
            <person name="Brown C.T."/>
            <person name="Hug L.A."/>
            <person name="Sharon I."/>
            <person name="Castelle C.J."/>
            <person name="Probst A.J."/>
            <person name="Thomas B.C."/>
            <person name="Singh A."/>
            <person name="Wilkins M.J."/>
            <person name="Karaoz U."/>
            <person name="Brodie E.L."/>
            <person name="Williams K.H."/>
            <person name="Hubbard S.S."/>
            <person name="Banfield J.F."/>
        </authorList>
    </citation>
    <scope>NUCLEOTIDE SEQUENCE [LARGE SCALE GENOMIC DNA]</scope>
</reference>